<evidence type="ECO:0000256" key="1">
    <source>
        <dbReference type="ARBA" id="ARBA00022679"/>
    </source>
</evidence>
<dbReference type="EC" id="2.7.1.2" evidence="4"/>
<evidence type="ECO:0000313" key="4">
    <source>
        <dbReference type="EMBL" id="OJI93002.1"/>
    </source>
</evidence>
<reference evidence="4 5" key="1">
    <citation type="submission" date="2016-10" db="EMBL/GenBank/DDBJ databases">
        <title>Genome sequence of Planktotalea frisia SH6-1.</title>
        <authorList>
            <person name="Poehlein A."/>
            <person name="Bakenhus I."/>
            <person name="Voget S."/>
            <person name="Brinkhoff T."/>
            <person name="Simon M."/>
        </authorList>
    </citation>
    <scope>NUCLEOTIDE SEQUENCE [LARGE SCALE GENOMIC DNA]</scope>
    <source>
        <strain evidence="4 5">SH6-1</strain>
    </source>
</reference>
<keyword evidence="5" id="KW-1185">Reference proteome</keyword>
<dbReference type="STRING" id="696762.PFRI_27770"/>
<dbReference type="GO" id="GO:0005524">
    <property type="term" value="F:ATP binding"/>
    <property type="evidence" value="ECO:0007669"/>
    <property type="project" value="InterPro"/>
</dbReference>
<protein>
    <submittedName>
        <fullName evidence="4">Glucokinase</fullName>
        <ecNumber evidence="4">2.7.1.2</ecNumber>
    </submittedName>
</protein>
<dbReference type="Gene3D" id="3.40.367.20">
    <property type="match status" value="1"/>
</dbReference>
<dbReference type="EMBL" id="MLCB01000159">
    <property type="protein sequence ID" value="OJI93002.1"/>
    <property type="molecule type" value="Genomic_DNA"/>
</dbReference>
<dbReference type="Proteomes" id="UP000184514">
    <property type="component" value="Unassembled WGS sequence"/>
</dbReference>
<dbReference type="InterPro" id="IPR043129">
    <property type="entry name" value="ATPase_NBD"/>
</dbReference>
<comment type="caution">
    <text evidence="4">The sequence shown here is derived from an EMBL/GenBank/DDBJ whole genome shotgun (WGS) entry which is preliminary data.</text>
</comment>
<dbReference type="OrthoDB" id="9800595at2"/>
<keyword evidence="1 4" id="KW-0808">Transferase</keyword>
<dbReference type="Pfam" id="PF02685">
    <property type="entry name" value="Glucokinase"/>
    <property type="match status" value="1"/>
</dbReference>
<dbReference type="RefSeq" id="WP_072631298.1">
    <property type="nucleotide sequence ID" value="NZ_MLCB01000159.1"/>
</dbReference>
<dbReference type="PANTHER" id="PTHR47690">
    <property type="entry name" value="GLUCOKINASE"/>
    <property type="match status" value="1"/>
</dbReference>
<dbReference type="CDD" id="cd24008">
    <property type="entry name" value="ASKHA_NBD_GLK"/>
    <property type="match status" value="1"/>
</dbReference>
<organism evidence="4 5">
    <name type="scientific">Planktotalea frisia</name>
    <dbReference type="NCBI Taxonomy" id="696762"/>
    <lineage>
        <taxon>Bacteria</taxon>
        <taxon>Pseudomonadati</taxon>
        <taxon>Pseudomonadota</taxon>
        <taxon>Alphaproteobacteria</taxon>
        <taxon>Rhodobacterales</taxon>
        <taxon>Paracoccaceae</taxon>
        <taxon>Planktotalea</taxon>
    </lineage>
</organism>
<dbReference type="GO" id="GO:0006096">
    <property type="term" value="P:glycolytic process"/>
    <property type="evidence" value="ECO:0007669"/>
    <property type="project" value="InterPro"/>
</dbReference>
<dbReference type="InterPro" id="IPR003836">
    <property type="entry name" value="Glucokinase"/>
</dbReference>
<dbReference type="InterPro" id="IPR050201">
    <property type="entry name" value="Bacterial_glucokinase"/>
</dbReference>
<comment type="similarity">
    <text evidence="3">Belongs to the bacterial glucokinase family.</text>
</comment>
<dbReference type="Gene3D" id="3.30.420.40">
    <property type="match status" value="1"/>
</dbReference>
<accession>A0A1L9NUY8</accession>
<keyword evidence="2 4" id="KW-0418">Kinase</keyword>
<evidence type="ECO:0000313" key="5">
    <source>
        <dbReference type="Proteomes" id="UP000184514"/>
    </source>
</evidence>
<dbReference type="GO" id="GO:0004340">
    <property type="term" value="F:glucokinase activity"/>
    <property type="evidence" value="ECO:0007669"/>
    <property type="project" value="UniProtKB-EC"/>
</dbReference>
<evidence type="ECO:0000256" key="3">
    <source>
        <dbReference type="RuleBase" id="RU004046"/>
    </source>
</evidence>
<name>A0A1L9NUY8_9RHOB</name>
<dbReference type="GO" id="GO:0005536">
    <property type="term" value="F:D-glucose binding"/>
    <property type="evidence" value="ECO:0007669"/>
    <property type="project" value="InterPro"/>
</dbReference>
<sequence>MTSNAPLILAADIGGTNTRVALLDGTVLRAQTVTRYQNAKSSGLEDILRHYMDAQRATPDAVSLALAGPIEDGSGRLTNLDWAIDADSASAATGGAMGVLLNDLQAQGHALPFLAPDALKSVQRSDEASKDAPCLMIGIGTGLNVAPVHRIGTHTYVPAAEAGHISFSARDAALGAFEDDLEARLGHVAAEDIMSGRGLERAYRHVTGQDLPASDVMALCGNGDQNADTAAGLLIRALGHFAGDMALAHLPLGGIYLVGGVARALLPYMDQHGFRTCFADKGRFSGFMAQFSISVVDDDYAALVGAASYAQECLGAT</sequence>
<dbReference type="PANTHER" id="PTHR47690:SF1">
    <property type="entry name" value="GLUCOKINASE"/>
    <property type="match status" value="1"/>
</dbReference>
<evidence type="ECO:0000256" key="2">
    <source>
        <dbReference type="ARBA" id="ARBA00022777"/>
    </source>
</evidence>
<gene>
    <name evidence="4" type="primary">glk</name>
    <name evidence="4" type="ORF">PFRI_27770</name>
</gene>
<dbReference type="SUPFAM" id="SSF53067">
    <property type="entry name" value="Actin-like ATPase domain"/>
    <property type="match status" value="1"/>
</dbReference>
<dbReference type="GO" id="GO:0005829">
    <property type="term" value="C:cytosol"/>
    <property type="evidence" value="ECO:0007669"/>
    <property type="project" value="TreeGrafter"/>
</dbReference>
<dbReference type="AlphaFoldDB" id="A0A1L9NUY8"/>
<proteinExistence type="inferred from homology"/>